<evidence type="ECO:0000313" key="2">
    <source>
        <dbReference type="Proteomes" id="UP000005222"/>
    </source>
</evidence>
<dbReference type="Proteomes" id="UP000005222">
    <property type="component" value="Chromosome I"/>
</dbReference>
<dbReference type="EMBL" id="FO082051">
    <property type="protein sequence ID" value="CCE82021.1"/>
    <property type="molecule type" value="Genomic_DNA"/>
</dbReference>
<keyword evidence="2" id="KW-1185">Reference proteome</keyword>
<proteinExistence type="predicted"/>
<name>G8YFS2_PICSO</name>
<reference evidence="1 2" key="1">
    <citation type="journal article" date="2012" name="G3 (Bethesda)">
        <title>Pichia sorbitophila, an interspecies yeast hybrid reveals early steps of genome resolution following polyploidization.</title>
        <authorList>
            <person name="Leh Louis V."/>
            <person name="Despons L."/>
            <person name="Friedrich A."/>
            <person name="Martin T."/>
            <person name="Durrens P."/>
            <person name="Casaregola S."/>
            <person name="Neuveglise C."/>
            <person name="Fairhead C."/>
            <person name="Marck C."/>
            <person name="Cruz J.A."/>
            <person name="Straub M.L."/>
            <person name="Kugler V."/>
            <person name="Sacerdot C."/>
            <person name="Uzunov Z."/>
            <person name="Thierry A."/>
            <person name="Weiss S."/>
            <person name="Bleykasten C."/>
            <person name="De Montigny J."/>
            <person name="Jacques N."/>
            <person name="Jung P."/>
            <person name="Lemaire M."/>
            <person name="Mallet S."/>
            <person name="Morel G."/>
            <person name="Richard G.F."/>
            <person name="Sarkar A."/>
            <person name="Savel G."/>
            <person name="Schacherer J."/>
            <person name="Seret M.L."/>
            <person name="Talla E."/>
            <person name="Samson G."/>
            <person name="Jubin C."/>
            <person name="Poulain J."/>
            <person name="Vacherie B."/>
            <person name="Barbe V."/>
            <person name="Pelletier E."/>
            <person name="Sherman D.J."/>
            <person name="Westhof E."/>
            <person name="Weissenbach J."/>
            <person name="Baret P.V."/>
            <person name="Wincker P."/>
            <person name="Gaillardin C."/>
            <person name="Dujon B."/>
            <person name="Souciet J.L."/>
        </authorList>
    </citation>
    <scope>NUCLEOTIDE SEQUENCE [LARGE SCALE GENOMIC DNA]</scope>
    <source>
        <strain evidence="2">ATCC MYA-4447 / BCRC 22081 / CBS 7064 / NBRC 10061 / NRRL Y-12695</strain>
    </source>
</reference>
<dbReference type="InParanoid" id="G8YFS2"/>
<accession>G8YFS2</accession>
<protein>
    <submittedName>
        <fullName evidence="1">Piso0_002714 protein</fullName>
    </submittedName>
</protein>
<organism evidence="1 2">
    <name type="scientific">Pichia sorbitophila (strain ATCC MYA-4447 / BCRC 22081 / CBS 7064 / NBRC 10061 / NRRL Y-12695)</name>
    <name type="common">Hybrid yeast</name>
    <dbReference type="NCBI Taxonomy" id="559304"/>
    <lineage>
        <taxon>Eukaryota</taxon>
        <taxon>Fungi</taxon>
        <taxon>Dikarya</taxon>
        <taxon>Ascomycota</taxon>
        <taxon>Saccharomycotina</taxon>
        <taxon>Pichiomycetes</taxon>
        <taxon>Debaryomycetaceae</taxon>
        <taxon>Millerozyma</taxon>
    </lineage>
</organism>
<gene>
    <name evidence="1" type="primary">Piso0_002714</name>
    <name evidence="1" type="ORF">GNLVRS01_PISO0I16200g</name>
</gene>
<sequence length="156" mass="16578">MQRLPSAPGCEFVVHKTIARERLFPGPWEAAQTMGAGRSGTVRPAGGFTPRPAVPPNLLMLAQTSTMRNGTCSEVRCNLYPSSARYFPMALARLHQPSSSTKTFPSLLSPVRSAISSYAQCKSAPGSGVAAGNVAWTRQAGSDETATLRKTQKGII</sequence>
<evidence type="ECO:0000313" key="1">
    <source>
        <dbReference type="EMBL" id="CCE82021.1"/>
    </source>
</evidence>
<dbReference type="AlphaFoldDB" id="G8YFS2"/>
<dbReference type="HOGENOM" id="CLU_1687316_0_0_1"/>